<sequence>MKPSLAAITSSSSPLRRTSSRRILRKS</sequence>
<feature type="region of interest" description="Disordered" evidence="1">
    <location>
        <begin position="1"/>
        <end position="27"/>
    </location>
</feature>
<dbReference type="EMBL" id="GBRH01168653">
    <property type="protein sequence ID" value="JAE29243.1"/>
    <property type="molecule type" value="Transcribed_RNA"/>
</dbReference>
<reference evidence="2" key="1">
    <citation type="submission" date="2014-09" db="EMBL/GenBank/DDBJ databases">
        <authorList>
            <person name="Magalhaes I.L.F."/>
            <person name="Oliveira U."/>
            <person name="Santos F.R."/>
            <person name="Vidigal T.H.D.A."/>
            <person name="Brescovit A.D."/>
            <person name="Santos A.J."/>
        </authorList>
    </citation>
    <scope>NUCLEOTIDE SEQUENCE</scope>
    <source>
        <tissue evidence="2">Shoot tissue taken approximately 20 cm above the soil surface</tissue>
    </source>
</reference>
<reference evidence="2" key="2">
    <citation type="journal article" date="2015" name="Data Brief">
        <title>Shoot transcriptome of the giant reed, Arundo donax.</title>
        <authorList>
            <person name="Barrero R.A."/>
            <person name="Guerrero F.D."/>
            <person name="Moolhuijzen P."/>
            <person name="Goolsby J.A."/>
            <person name="Tidwell J."/>
            <person name="Bellgard S.E."/>
            <person name="Bellgard M.I."/>
        </authorList>
    </citation>
    <scope>NUCLEOTIDE SEQUENCE</scope>
    <source>
        <tissue evidence="2">Shoot tissue taken approximately 20 cm above the soil surface</tissue>
    </source>
</reference>
<feature type="compositionally biased region" description="Basic residues" evidence="1">
    <location>
        <begin position="18"/>
        <end position="27"/>
    </location>
</feature>
<dbReference type="AlphaFoldDB" id="A0A0A9H8K1"/>
<organism evidence="2">
    <name type="scientific">Arundo donax</name>
    <name type="common">Giant reed</name>
    <name type="synonym">Donax arundinaceus</name>
    <dbReference type="NCBI Taxonomy" id="35708"/>
    <lineage>
        <taxon>Eukaryota</taxon>
        <taxon>Viridiplantae</taxon>
        <taxon>Streptophyta</taxon>
        <taxon>Embryophyta</taxon>
        <taxon>Tracheophyta</taxon>
        <taxon>Spermatophyta</taxon>
        <taxon>Magnoliopsida</taxon>
        <taxon>Liliopsida</taxon>
        <taxon>Poales</taxon>
        <taxon>Poaceae</taxon>
        <taxon>PACMAD clade</taxon>
        <taxon>Arundinoideae</taxon>
        <taxon>Arundineae</taxon>
        <taxon>Arundo</taxon>
    </lineage>
</organism>
<feature type="compositionally biased region" description="Low complexity" evidence="1">
    <location>
        <begin position="8"/>
        <end position="17"/>
    </location>
</feature>
<protein>
    <submittedName>
        <fullName evidence="2">Uncharacterized protein</fullName>
    </submittedName>
</protein>
<name>A0A0A9H8K1_ARUDO</name>
<proteinExistence type="predicted"/>
<evidence type="ECO:0000256" key="1">
    <source>
        <dbReference type="SAM" id="MobiDB-lite"/>
    </source>
</evidence>
<evidence type="ECO:0000313" key="2">
    <source>
        <dbReference type="EMBL" id="JAE29243.1"/>
    </source>
</evidence>
<accession>A0A0A9H8K1</accession>